<dbReference type="Proteomes" id="UP001207468">
    <property type="component" value="Unassembled WGS sequence"/>
</dbReference>
<protein>
    <submittedName>
        <fullName evidence="1">Uncharacterized protein</fullName>
    </submittedName>
</protein>
<keyword evidence="2" id="KW-1185">Reference proteome</keyword>
<accession>A0ACC0U5N8</accession>
<dbReference type="EMBL" id="JAGFNK010000168">
    <property type="protein sequence ID" value="KAI9462542.1"/>
    <property type="molecule type" value="Genomic_DNA"/>
</dbReference>
<reference evidence="1" key="1">
    <citation type="submission" date="2021-03" db="EMBL/GenBank/DDBJ databases">
        <title>Evolutionary priming and transition to the ectomycorrhizal habit in an iconic lineage of mushroom-forming fungi: is preadaptation a requirement?</title>
        <authorList>
            <consortium name="DOE Joint Genome Institute"/>
            <person name="Looney B.P."/>
            <person name="Miyauchi S."/>
            <person name="Morin E."/>
            <person name="Drula E."/>
            <person name="Courty P.E."/>
            <person name="Chicoki N."/>
            <person name="Fauchery L."/>
            <person name="Kohler A."/>
            <person name="Kuo A."/>
            <person name="LaButti K."/>
            <person name="Pangilinan J."/>
            <person name="Lipzen A."/>
            <person name="Riley R."/>
            <person name="Andreopoulos W."/>
            <person name="He G."/>
            <person name="Johnson J."/>
            <person name="Barry K.W."/>
            <person name="Grigoriev I.V."/>
            <person name="Nagy L."/>
            <person name="Hibbett D."/>
            <person name="Henrissat B."/>
            <person name="Matheny P.B."/>
            <person name="Labbe J."/>
            <person name="Martin A.F."/>
        </authorList>
    </citation>
    <scope>NUCLEOTIDE SEQUENCE</scope>
    <source>
        <strain evidence="1">BPL698</strain>
    </source>
</reference>
<evidence type="ECO:0000313" key="1">
    <source>
        <dbReference type="EMBL" id="KAI9462542.1"/>
    </source>
</evidence>
<proteinExistence type="predicted"/>
<name>A0ACC0U5N8_9AGAM</name>
<comment type="caution">
    <text evidence="1">The sequence shown here is derived from an EMBL/GenBank/DDBJ whole genome shotgun (WGS) entry which is preliminary data.</text>
</comment>
<gene>
    <name evidence="1" type="ORF">F5148DRAFT_1150473</name>
</gene>
<sequence length="456" mass="49944">MPDSEPATPFIPPRPDIGTPSGSSPAVLPSVIPMSPSQSSSSSHPALNPFYSPYTGTPFIPPPMAPPDPIICRPSNYPTMLRLRPQILHPVIHLAHNITLPVHPTGHQSTTGYQTPYGMSQGLVPSPWSAAMSTPFGAFGAFAPPLPPTNPPGAAPGPYSTPAPQFTMQPGYPMTLAYATPWGPPMAFAQPAPPPPPPAAPPRQPERMTRAERYDKIGHFAVGPHYGPVLEPILVKAVGATLKVNPLLLPLDDEERPHLRWNMLFSTAHCHRSTDPTHRSWSNGRQEPATFPRVTEVRLVSRVFPWTVNVHATNRAVGITCGDLVEQLSDHLQRRLRKEDYESASGARRRAIRDAYHHNRSRSAGVPGGQLGDGLKALDWLGTQTMFGGVRQNEQLLLERFNVAVPCMLELVCVERPLVGDDEPEDTRHSRRRSRHMSTSRPSSRLDRDSSSGSRE</sequence>
<evidence type="ECO:0000313" key="2">
    <source>
        <dbReference type="Proteomes" id="UP001207468"/>
    </source>
</evidence>
<organism evidence="1 2">
    <name type="scientific">Russula earlei</name>
    <dbReference type="NCBI Taxonomy" id="71964"/>
    <lineage>
        <taxon>Eukaryota</taxon>
        <taxon>Fungi</taxon>
        <taxon>Dikarya</taxon>
        <taxon>Basidiomycota</taxon>
        <taxon>Agaricomycotina</taxon>
        <taxon>Agaricomycetes</taxon>
        <taxon>Russulales</taxon>
        <taxon>Russulaceae</taxon>
        <taxon>Russula</taxon>
    </lineage>
</organism>